<evidence type="ECO:0000313" key="5">
    <source>
        <dbReference type="Proteomes" id="UP000045706"/>
    </source>
</evidence>
<keyword evidence="1" id="KW-0812">Transmembrane</keyword>
<reference evidence="4 5" key="1">
    <citation type="submission" date="2015-05" db="EMBL/GenBank/DDBJ databases">
        <authorList>
            <person name="Fogelqvist Johan"/>
        </authorList>
    </citation>
    <scope>NUCLEOTIDE SEQUENCE [LARGE SCALE GENOMIC DNA]</scope>
    <source>
        <strain evidence="3">VL1</strain>
        <strain evidence="2">VL2</strain>
    </source>
</reference>
<dbReference type="EMBL" id="CVQH01022516">
    <property type="protein sequence ID" value="CRK33237.1"/>
    <property type="molecule type" value="Genomic_DNA"/>
</dbReference>
<dbReference type="Proteomes" id="UP000045706">
    <property type="component" value="Unassembled WGS sequence"/>
</dbReference>
<evidence type="ECO:0000256" key="1">
    <source>
        <dbReference type="SAM" id="Phobius"/>
    </source>
</evidence>
<protein>
    <submittedName>
        <fullName evidence="3">Uncharacterized protein</fullName>
    </submittedName>
</protein>
<proteinExistence type="predicted"/>
<dbReference type="AlphaFoldDB" id="A0A0G4MG73"/>
<organism evidence="3 4">
    <name type="scientific">Verticillium longisporum</name>
    <name type="common">Verticillium dahliae var. longisporum</name>
    <dbReference type="NCBI Taxonomy" id="100787"/>
    <lineage>
        <taxon>Eukaryota</taxon>
        <taxon>Fungi</taxon>
        <taxon>Dikarya</taxon>
        <taxon>Ascomycota</taxon>
        <taxon>Pezizomycotina</taxon>
        <taxon>Sordariomycetes</taxon>
        <taxon>Hypocreomycetidae</taxon>
        <taxon>Glomerellales</taxon>
        <taxon>Plectosphaerellaceae</taxon>
        <taxon>Verticillium</taxon>
    </lineage>
</organism>
<evidence type="ECO:0000313" key="3">
    <source>
        <dbReference type="EMBL" id="CRK33237.1"/>
    </source>
</evidence>
<feature type="transmembrane region" description="Helical" evidence="1">
    <location>
        <begin position="12"/>
        <end position="31"/>
    </location>
</feature>
<name>A0A0G4MG73_VERLO</name>
<feature type="transmembrane region" description="Helical" evidence="1">
    <location>
        <begin position="82"/>
        <end position="103"/>
    </location>
</feature>
<dbReference type="Proteomes" id="UP000044602">
    <property type="component" value="Unassembled WGS sequence"/>
</dbReference>
<dbReference type="EMBL" id="CVQI01018779">
    <property type="protein sequence ID" value="CRK25913.1"/>
    <property type="molecule type" value="Genomic_DNA"/>
</dbReference>
<keyword evidence="1" id="KW-0472">Membrane</keyword>
<sequence>MSPMTAPVAADAAGIVTLVFAVLAATSLSWYKTESRWLVELIRAVGGDSALGDCPEYQIDGREGAAGAKAEDSGWTLMPRSWTFTTTVAMAWLPVGTKALALVRQRA</sequence>
<gene>
    <name evidence="3" type="ORF">BN1708_016250</name>
    <name evidence="2" type="ORF">BN1723_013747</name>
</gene>
<accession>A0A0G4MG73</accession>
<keyword evidence="1" id="KW-1133">Transmembrane helix</keyword>
<evidence type="ECO:0000313" key="4">
    <source>
        <dbReference type="Proteomes" id="UP000044602"/>
    </source>
</evidence>
<keyword evidence="4" id="KW-1185">Reference proteome</keyword>
<evidence type="ECO:0000313" key="2">
    <source>
        <dbReference type="EMBL" id="CRK25913.1"/>
    </source>
</evidence>